<dbReference type="AlphaFoldDB" id="A0AAE3D027"/>
<dbReference type="PANTHER" id="PTHR33164:SF89">
    <property type="entry name" value="MARR FAMILY REGULATORY PROTEIN"/>
    <property type="match status" value="1"/>
</dbReference>
<name>A0AAE3D027_9HYPH</name>
<organism evidence="2 3">
    <name type="scientific">Flavimaribacter sediminis</name>
    <dbReference type="NCBI Taxonomy" id="2865987"/>
    <lineage>
        <taxon>Bacteria</taxon>
        <taxon>Pseudomonadati</taxon>
        <taxon>Pseudomonadota</taxon>
        <taxon>Alphaproteobacteria</taxon>
        <taxon>Hyphomicrobiales</taxon>
        <taxon>Rhizobiaceae</taxon>
        <taxon>Flavimaribacter</taxon>
    </lineage>
</organism>
<protein>
    <submittedName>
        <fullName evidence="2">MarR family transcriptional regulator</fullName>
    </submittedName>
</protein>
<dbReference type="RefSeq" id="WP_220227976.1">
    <property type="nucleotide sequence ID" value="NZ_JAICBX010000002.1"/>
</dbReference>
<evidence type="ECO:0000313" key="2">
    <source>
        <dbReference type="EMBL" id="MBW8637254.1"/>
    </source>
</evidence>
<evidence type="ECO:0000313" key="3">
    <source>
        <dbReference type="Proteomes" id="UP001196509"/>
    </source>
</evidence>
<dbReference type="GO" id="GO:0003700">
    <property type="term" value="F:DNA-binding transcription factor activity"/>
    <property type="evidence" value="ECO:0007669"/>
    <property type="project" value="InterPro"/>
</dbReference>
<dbReference type="EMBL" id="JAICBX010000002">
    <property type="protein sequence ID" value="MBW8637254.1"/>
    <property type="molecule type" value="Genomic_DNA"/>
</dbReference>
<proteinExistence type="predicted"/>
<dbReference type="PROSITE" id="PS50995">
    <property type="entry name" value="HTH_MARR_2"/>
    <property type="match status" value="1"/>
</dbReference>
<reference evidence="2" key="1">
    <citation type="submission" date="2021-08" db="EMBL/GenBank/DDBJ databases">
        <title>Hoeflea bacterium WL0058 sp. nov., isolated from the sediment.</title>
        <authorList>
            <person name="Wang L."/>
            <person name="Zhang D."/>
        </authorList>
    </citation>
    <scope>NUCLEOTIDE SEQUENCE</scope>
    <source>
        <strain evidence="2">WL0058</strain>
    </source>
</reference>
<keyword evidence="3" id="KW-1185">Reference proteome</keyword>
<accession>A0AAE3D027</accession>
<dbReference type="PANTHER" id="PTHR33164">
    <property type="entry name" value="TRANSCRIPTIONAL REGULATOR, MARR FAMILY"/>
    <property type="match status" value="1"/>
</dbReference>
<evidence type="ECO:0000259" key="1">
    <source>
        <dbReference type="PROSITE" id="PS50995"/>
    </source>
</evidence>
<dbReference type="InterPro" id="IPR039422">
    <property type="entry name" value="MarR/SlyA-like"/>
</dbReference>
<dbReference type="InterPro" id="IPR036388">
    <property type="entry name" value="WH-like_DNA-bd_sf"/>
</dbReference>
<comment type="caution">
    <text evidence="2">The sequence shown here is derived from an EMBL/GenBank/DDBJ whole genome shotgun (WGS) entry which is preliminary data.</text>
</comment>
<dbReference type="Pfam" id="PF12802">
    <property type="entry name" value="MarR_2"/>
    <property type="match status" value="1"/>
</dbReference>
<dbReference type="InterPro" id="IPR036390">
    <property type="entry name" value="WH_DNA-bd_sf"/>
</dbReference>
<sequence length="163" mass="18871">MQLAMTRQDDQANVELGELNDLLGFLVRIAQIQTFDQFFEAFDMQDLRPGEVSSLLVIGHNPCIRQGLLAQTLRIKPAQMSKLIRSLDKRRLVERIIPEDDRRSVELRLTRKGESVLDHYRPMLNALDPVQRGKLSEDENRLLKSLLRKLVGLEPGREERKQD</sequence>
<dbReference type="SUPFAM" id="SSF46785">
    <property type="entry name" value="Winged helix' DNA-binding domain"/>
    <property type="match status" value="1"/>
</dbReference>
<gene>
    <name evidence="2" type="ORF">K1W69_08645</name>
</gene>
<dbReference type="Proteomes" id="UP001196509">
    <property type="component" value="Unassembled WGS sequence"/>
</dbReference>
<dbReference type="GO" id="GO:0006950">
    <property type="term" value="P:response to stress"/>
    <property type="evidence" value="ECO:0007669"/>
    <property type="project" value="TreeGrafter"/>
</dbReference>
<dbReference type="Gene3D" id="1.10.10.10">
    <property type="entry name" value="Winged helix-like DNA-binding domain superfamily/Winged helix DNA-binding domain"/>
    <property type="match status" value="1"/>
</dbReference>
<dbReference type="PRINTS" id="PR00598">
    <property type="entry name" value="HTHMARR"/>
</dbReference>
<dbReference type="SMART" id="SM00347">
    <property type="entry name" value="HTH_MARR"/>
    <property type="match status" value="1"/>
</dbReference>
<dbReference type="InterPro" id="IPR000835">
    <property type="entry name" value="HTH_MarR-typ"/>
</dbReference>
<feature type="domain" description="HTH marR-type" evidence="1">
    <location>
        <begin position="19"/>
        <end position="152"/>
    </location>
</feature>